<evidence type="ECO:0000259" key="5">
    <source>
        <dbReference type="PROSITE" id="PS50110"/>
    </source>
</evidence>
<dbReference type="PROSITE" id="PS50110">
    <property type="entry name" value="RESPONSE_REGULATORY"/>
    <property type="match status" value="2"/>
</dbReference>
<dbReference type="SMART" id="SM00091">
    <property type="entry name" value="PAS"/>
    <property type="match status" value="1"/>
</dbReference>
<dbReference type="GO" id="GO:0016788">
    <property type="term" value="F:hydrolase activity, acting on ester bonds"/>
    <property type="evidence" value="ECO:0007669"/>
    <property type="project" value="InterPro"/>
</dbReference>
<feature type="domain" description="Histidine kinase" evidence="4">
    <location>
        <begin position="660"/>
        <end position="855"/>
    </location>
</feature>
<dbReference type="Proteomes" id="UP000308199">
    <property type="component" value="Unassembled WGS sequence"/>
</dbReference>
<evidence type="ECO:0000259" key="4">
    <source>
        <dbReference type="PROSITE" id="PS50109"/>
    </source>
</evidence>
<evidence type="ECO:0008006" key="8">
    <source>
        <dbReference type="Google" id="ProtNLM"/>
    </source>
</evidence>
<dbReference type="CDD" id="cd17574">
    <property type="entry name" value="REC_OmpR"/>
    <property type="match status" value="1"/>
</dbReference>
<dbReference type="InterPro" id="IPR036890">
    <property type="entry name" value="HATPase_C_sf"/>
</dbReference>
<accession>A0A4S4L1R7</accession>
<dbReference type="PANTHER" id="PTHR43547">
    <property type="entry name" value="TWO-COMPONENT HISTIDINE KINASE"/>
    <property type="match status" value="1"/>
</dbReference>
<dbReference type="SMART" id="SM01124">
    <property type="entry name" value="DBR1"/>
    <property type="match status" value="1"/>
</dbReference>
<dbReference type="Gene3D" id="1.10.287.130">
    <property type="match status" value="2"/>
</dbReference>
<sequence length="2119" mass="235429">MSCSLANLPYISFLTAYPHPAFILHGKNKPGHSAPSLNPVFGNSAFRSLLFGPDSDTEEDTHAFLKSLETVQRAESFGRWLDRARTDPRACQETLTIEMKLSWTPVDAKPIFLELTQTVFNDYTVCTSTPRSPLPKSRLSAPSVPDTNASSRIGRDFNMRLLDLPLPPMQAPSNALAMLPASFSALIRTPQSVRPSSRSPVKLLDGITQKPEQGMKEMVENYSWHLTPLGPRSSWSSSLRIAVSYIVANPYPLSVWWGPELVLLYNDAFKETSGYKHPAIFAEHGSVAWAEIWESIGPAVAKVFSGEAVAKRDDLLFINRMTDARLPEETYHSWNWVPIEEDGVVKGFINGTFENTSKIIAERRMLFLRDLANKAGLARTQTEFASTVLSVLRSFAVDCNFAAFYFASVKGAGCSSSSRPRTSYLRQSVDDSPVKIELRCAGTVGVPESHPSVPQIHQVYLDPVTLRPSATLRSKSSSPVPSYNSQDSASDLRTSTSNSTAATAVPLNGLGIHVHSSGSPVPSATSTSSIGSGGTTGVQKIPESAVIWPFAAAFSSRGTVHVPNIPDYVVEGFELRGWGEHAREAIVIPIVVDDTDIPAAVLVMGLNSRRPYDDDYASWIDLFRLSLNALLTAVKGREADLIRAEHLAELDSAKTAFFSNASHELRTPLTLIQGPLQDSIANLPESKSKDNLKMAARNVVRLSRLVDSLMDFSKLAANKLEGRFRPVQLGGYTADLASLFRSFWEKIVFNLIGNAFKYTMRGSLHVMLKYDNDYAYFHVKDTGVGIPQSDINKVFDRFHRVDAISRSQEGTGIGLALTKELVRLHGGNLSVTSITEEESSDDHGSCFTVSLPLGKDHLPPAHIVRENSSDLPRHRLYARGIVDEAIQWSSRQPDERTPSDCSDSGGSSESGKMDPTTLFFVKSDVILLVDDNADMRKYIKSLFVSFCQVVEASNGQEALHLLDSIKPNLILSDVMMPILDGYGLIAHVRERPDTRLTPIILVTAKESEEARVEGLLSGADDYMSKPFTGKELIARVHLQMQLGKRRIELEAKFLERTHEIQLLSDLSPVGICRADADRQVLYVNPRWYEISGHDPMASVNTWFDCVQKEDRQTVRELWKTAFETQRSSSLEFRFANGTYAKWSLQPLLSNVGVLTGLISTLTDVSDQRLYEASRLAHAQEREGLARKRAEEAEERRKEADERRRGQELLIDVTSHELRQPVSAILNCSSLVRSNLAGHREELGRLYGNNELFQPTEAFLRAIDDDLEALDAIYQCGLAQERIANDVLSLSRIQLQILSIHPVEFELIEEVQRIISIFRNELKMKRINLNLTFGDSFKRLGVERVRSDKSRFGQVITNLLSNGIKFTDTSSNKRYIHVTVDVSRRAPSPDGPCVPPDVSDDSEDSAPLDPDSPNQIFVFVAVKDSGPGLKPGDLALLFKRFQQGSNSHNVFGGSGLGLFVSRKLCDLMGGRIDVDSVYGEGATFRFFVEAITAPPIFRDRGQLSDQDPSVIMGGVVKASERLHILVTEDNLINQTVLNRQLLKAGCTTTLANNGLQAIEKAKDLLSNREGRKTFDVILMDCEMPVMDGLSAVREIRKLEKSGEFPIRNRVFALTGNARAGQIQSAREAGMDEVIVAVQGCCHGELDAIYNQIAQLEGRNNYKVDCLLICGDFQAIRNHQDLQCMAVPNKYKQHPGFPLHYEADSGLGDDSLDVNEGPRLSGPCEVWKKRHDSRIITQILYRGEGSTYPDARYRYHGGWLAPNIYFLGFAGCVQVNGVKIAGASGIYSAPHYKLGHFEKIPYDNGSVRSIYHTREYDIFRLSHLTSVDLCLSHDWPLGIEQYGDADDLLRRKPYFRSDVQSKTLGSPPAMQLLHALKPRWWFAAHLHCRFEATVMHGGSQEPRAPAKGDNPDEIVIDDFDEAEPDAGDKKADPELAVPVTVEKASVPKSEANPDEILLEDEMEDVALPPPIQRATKFLALDKCLPRRHHLEVVDIPSEESPETPRFTFDPEWLAITRAFHPCLSTDRVQPHLPDVAQATQSVKRELEWVLQNVGDKEKHDGIKDVGDCQVFWPTAPGPGSEGPNKFRQRSYLTLNTLIVSASILNFKFFFLRSAVVHESSD</sequence>
<dbReference type="Pfam" id="PF05011">
    <property type="entry name" value="DBR1"/>
    <property type="match status" value="1"/>
</dbReference>
<dbReference type="InterPro" id="IPR004358">
    <property type="entry name" value="Sig_transdc_His_kin-like_C"/>
</dbReference>
<dbReference type="CDD" id="cd17546">
    <property type="entry name" value="REC_hyHK_CKI1_RcsC-like"/>
    <property type="match status" value="1"/>
</dbReference>
<dbReference type="SUPFAM" id="SSF55874">
    <property type="entry name" value="ATPase domain of HSP90 chaperone/DNA topoisomerase II/histidine kinase"/>
    <property type="match status" value="2"/>
</dbReference>
<feature type="domain" description="Response regulatory" evidence="5">
    <location>
        <begin position="1522"/>
        <end position="1650"/>
    </location>
</feature>
<dbReference type="EMBL" id="SGPK01000283">
    <property type="protein sequence ID" value="THH05145.1"/>
    <property type="molecule type" value="Genomic_DNA"/>
</dbReference>
<keyword evidence="7" id="KW-1185">Reference proteome</keyword>
<proteinExistence type="predicted"/>
<comment type="caution">
    <text evidence="6">The sequence shown here is derived from an EMBL/GenBank/DDBJ whole genome shotgun (WGS) entry which is preliminary data.</text>
</comment>
<dbReference type="InterPro" id="IPR035965">
    <property type="entry name" value="PAS-like_dom_sf"/>
</dbReference>
<dbReference type="InterPro" id="IPR005467">
    <property type="entry name" value="His_kinase_dom"/>
</dbReference>
<dbReference type="PRINTS" id="PR00344">
    <property type="entry name" value="BCTRLSENSOR"/>
</dbReference>
<feature type="region of interest" description="Disordered" evidence="3">
    <location>
        <begin position="888"/>
        <end position="913"/>
    </location>
</feature>
<dbReference type="InterPro" id="IPR013656">
    <property type="entry name" value="PAS_4"/>
</dbReference>
<feature type="modified residue" description="4-aspartylphosphate" evidence="2">
    <location>
        <position position="1579"/>
    </location>
</feature>
<dbReference type="InterPro" id="IPR003594">
    <property type="entry name" value="HATPase_dom"/>
</dbReference>
<dbReference type="InterPro" id="IPR036097">
    <property type="entry name" value="HisK_dim/P_sf"/>
</dbReference>
<dbReference type="SMART" id="SM00388">
    <property type="entry name" value="HisKA"/>
    <property type="match status" value="2"/>
</dbReference>
<dbReference type="InterPro" id="IPR001789">
    <property type="entry name" value="Sig_transdc_resp-reg_receiver"/>
</dbReference>
<dbReference type="InterPro" id="IPR003661">
    <property type="entry name" value="HisK_dim/P_dom"/>
</dbReference>
<dbReference type="CDD" id="cd00082">
    <property type="entry name" value="HisKA"/>
    <property type="match status" value="2"/>
</dbReference>
<feature type="compositionally biased region" description="Low complexity" evidence="3">
    <location>
        <begin position="474"/>
        <end position="499"/>
    </location>
</feature>
<evidence type="ECO:0000256" key="1">
    <source>
        <dbReference type="ARBA" id="ARBA00022553"/>
    </source>
</evidence>
<feature type="region of interest" description="Disordered" evidence="3">
    <location>
        <begin position="1382"/>
        <end position="1410"/>
    </location>
</feature>
<feature type="modified residue" description="4-aspartylphosphate" evidence="2">
    <location>
        <position position="973"/>
    </location>
</feature>
<evidence type="ECO:0000256" key="3">
    <source>
        <dbReference type="SAM" id="MobiDB-lite"/>
    </source>
</evidence>
<dbReference type="OrthoDB" id="60033at2759"/>
<dbReference type="InterPro" id="IPR011006">
    <property type="entry name" value="CheY-like_superfamily"/>
</dbReference>
<dbReference type="InterPro" id="IPR000014">
    <property type="entry name" value="PAS"/>
</dbReference>
<dbReference type="SUPFAM" id="SSF55785">
    <property type="entry name" value="PYP-like sensor domain (PAS domain)"/>
    <property type="match status" value="1"/>
</dbReference>
<dbReference type="PANTHER" id="PTHR43547:SF2">
    <property type="entry name" value="HYBRID SIGNAL TRANSDUCTION HISTIDINE KINASE C"/>
    <property type="match status" value="1"/>
</dbReference>
<feature type="compositionally biased region" description="Low complexity" evidence="3">
    <location>
        <begin position="899"/>
        <end position="910"/>
    </location>
</feature>
<dbReference type="SMART" id="SM00387">
    <property type="entry name" value="HATPase_c"/>
    <property type="match status" value="2"/>
</dbReference>
<dbReference type="GO" id="GO:0000155">
    <property type="term" value="F:phosphorelay sensor kinase activity"/>
    <property type="evidence" value="ECO:0007669"/>
    <property type="project" value="InterPro"/>
</dbReference>
<dbReference type="Gene3D" id="3.30.450.20">
    <property type="entry name" value="PAS domain"/>
    <property type="match status" value="1"/>
</dbReference>
<feature type="region of interest" description="Disordered" evidence="3">
    <location>
        <begin position="471"/>
        <end position="499"/>
    </location>
</feature>
<dbReference type="Pfam" id="PF00072">
    <property type="entry name" value="Response_reg"/>
    <property type="match status" value="2"/>
</dbReference>
<dbReference type="Gene3D" id="3.40.50.2300">
    <property type="match status" value="2"/>
</dbReference>
<dbReference type="Pfam" id="PF08448">
    <property type="entry name" value="PAS_4"/>
    <property type="match status" value="1"/>
</dbReference>
<dbReference type="SMART" id="SM00448">
    <property type="entry name" value="REC"/>
    <property type="match status" value="2"/>
</dbReference>
<feature type="region of interest" description="Disordered" evidence="3">
    <location>
        <begin position="1181"/>
        <end position="1200"/>
    </location>
</feature>
<dbReference type="SUPFAM" id="SSF47384">
    <property type="entry name" value="Homodimeric domain of signal transducing histidine kinase"/>
    <property type="match status" value="2"/>
</dbReference>
<dbReference type="Gene3D" id="3.30.565.10">
    <property type="entry name" value="Histidine kinase-like ATPase, C-terminal domain"/>
    <property type="match status" value="2"/>
</dbReference>
<evidence type="ECO:0000313" key="6">
    <source>
        <dbReference type="EMBL" id="THH05145.1"/>
    </source>
</evidence>
<evidence type="ECO:0000313" key="7">
    <source>
        <dbReference type="Proteomes" id="UP000308199"/>
    </source>
</evidence>
<dbReference type="SUPFAM" id="SSF56300">
    <property type="entry name" value="Metallo-dependent phosphatases"/>
    <property type="match status" value="1"/>
</dbReference>
<feature type="domain" description="Histidine kinase" evidence="4">
    <location>
        <begin position="1212"/>
        <end position="1491"/>
    </location>
</feature>
<protein>
    <recommendedName>
        <fullName evidence="8">Histidine kinase</fullName>
    </recommendedName>
</protein>
<dbReference type="GO" id="GO:0006397">
    <property type="term" value="P:mRNA processing"/>
    <property type="evidence" value="ECO:0007669"/>
    <property type="project" value="InterPro"/>
</dbReference>
<feature type="region of interest" description="Disordered" evidence="3">
    <location>
        <begin position="515"/>
        <end position="535"/>
    </location>
</feature>
<feature type="domain" description="Response regulatory" evidence="5">
    <location>
        <begin position="925"/>
        <end position="1040"/>
    </location>
</feature>
<feature type="region of interest" description="Disordered" evidence="3">
    <location>
        <begin position="130"/>
        <end position="150"/>
    </location>
</feature>
<reference evidence="6 7" key="1">
    <citation type="submission" date="2019-02" db="EMBL/GenBank/DDBJ databases">
        <title>Genome sequencing of the rare red list fungi Phellinidium pouzarii.</title>
        <authorList>
            <person name="Buettner E."/>
            <person name="Kellner H."/>
        </authorList>
    </citation>
    <scope>NUCLEOTIDE SEQUENCE [LARGE SCALE GENOMIC DNA]</scope>
    <source>
        <strain evidence="6 7">DSM 108285</strain>
    </source>
</reference>
<dbReference type="InterPro" id="IPR029052">
    <property type="entry name" value="Metallo-depent_PP-like"/>
</dbReference>
<dbReference type="InterPro" id="IPR007708">
    <property type="entry name" value="DBR1_C"/>
</dbReference>
<dbReference type="Pfam" id="PF00512">
    <property type="entry name" value="HisKA"/>
    <property type="match status" value="1"/>
</dbReference>
<evidence type="ECO:0000256" key="2">
    <source>
        <dbReference type="PROSITE-ProRule" id="PRU00169"/>
    </source>
</evidence>
<keyword evidence="1 2" id="KW-0597">Phosphoprotein</keyword>
<dbReference type="SUPFAM" id="SSF52172">
    <property type="entry name" value="CheY-like"/>
    <property type="match status" value="2"/>
</dbReference>
<organism evidence="6 7">
    <name type="scientific">Phellinidium pouzarii</name>
    <dbReference type="NCBI Taxonomy" id="167371"/>
    <lineage>
        <taxon>Eukaryota</taxon>
        <taxon>Fungi</taxon>
        <taxon>Dikarya</taxon>
        <taxon>Basidiomycota</taxon>
        <taxon>Agaricomycotina</taxon>
        <taxon>Agaricomycetes</taxon>
        <taxon>Hymenochaetales</taxon>
        <taxon>Hymenochaetaceae</taxon>
        <taxon>Phellinidium</taxon>
    </lineage>
</organism>
<name>A0A4S4L1R7_9AGAM</name>
<dbReference type="Pfam" id="PF02518">
    <property type="entry name" value="HATPase_c"/>
    <property type="match status" value="2"/>
</dbReference>
<dbReference type="CDD" id="cd00130">
    <property type="entry name" value="PAS"/>
    <property type="match status" value="1"/>
</dbReference>
<gene>
    <name evidence="6" type="ORF">EW145_g5011</name>
</gene>
<dbReference type="PROSITE" id="PS50109">
    <property type="entry name" value="HIS_KIN"/>
    <property type="match status" value="2"/>
</dbReference>